<accession>U5NVQ5</accession>
<organism evidence="1">
    <name type="scientific">Micrococcus sp. V7</name>
    <dbReference type="NCBI Taxonomy" id="404582"/>
    <lineage>
        <taxon>Bacteria</taxon>
        <taxon>Bacillati</taxon>
        <taxon>Actinomycetota</taxon>
        <taxon>Actinomycetes</taxon>
        <taxon>Micrococcales</taxon>
        <taxon>Micrococcaceae</taxon>
        <taxon>Micrococcus</taxon>
    </lineage>
</organism>
<evidence type="ECO:0000313" key="1">
    <source>
        <dbReference type="EMBL" id="AGY35427.1"/>
    </source>
</evidence>
<dbReference type="EMBL" id="KF577591">
    <property type="protein sequence ID" value="AGY35427.1"/>
    <property type="molecule type" value="Genomic_DNA"/>
</dbReference>
<proteinExistence type="predicted"/>
<geneLocation type="plasmid" evidence="1">
    <name>pLMV7</name>
</geneLocation>
<protein>
    <submittedName>
        <fullName evidence="1">Uncharacterized protein</fullName>
    </submittedName>
</protein>
<reference evidence="1" key="1">
    <citation type="journal article" date="2013" name="Genome Announc.">
        <title>First complete sequence of a giant linear plasmid from a micrococcus strain isolated from an extremely high-altitude lake.</title>
        <authorList>
            <person name="Dib J.R."/>
            <person name="Schuldes J."/>
            <person name="Thurmer A."/>
            <person name="Farias M.E."/>
            <person name="Daniel R."/>
            <person name="Meinhardt F."/>
        </authorList>
    </citation>
    <scope>NUCLEOTIDE SEQUENCE</scope>
    <source>
        <strain evidence="1">V7</strain>
        <plasmid evidence="1">pLMV7</plasmid>
    </source>
</reference>
<dbReference type="RefSeq" id="WP_023190043.1">
    <property type="nucleotide sequence ID" value="NC_022599.1"/>
</dbReference>
<sequence>MSAFMLSNEHINVLVWAAGRDRHGSTGNAFRHTTTEAGRHLCAATTAGRKELGQVLWQGNLDSLRARYGDSETAEPYRYSQPRHLDWSPLEVLQALDCYEYQACEVRDWAASEVYEVCQALRLHYIDQATAASGSRVWAVEENSIPAALTNA</sequence>
<gene>
    <name evidence="1" type="ORF">LMV7_p00050</name>
</gene>
<keyword evidence="1" id="KW-0614">Plasmid</keyword>
<name>U5NVQ5_9MICC</name>
<dbReference type="AlphaFoldDB" id="U5NVQ5"/>